<accession>A0A6C0I6J6</accession>
<dbReference type="AlphaFoldDB" id="A0A6C0I6J6"/>
<dbReference type="EMBL" id="MN740116">
    <property type="protein sequence ID" value="QHT88429.1"/>
    <property type="molecule type" value="Genomic_DNA"/>
</dbReference>
<sequence>MARTLKRRSRPMLRKTVKGGNGYGKGDCNNNVDGTISTPQKILRRRLLGDMYHDANNGNSLFTRILLGRYRLLFGGAYPVKGTVAYAELIDDEELLALGIPTNFSEWSLFESILGSVKPIAGLPDPLVQPVTPAGEKILTNWDERRRRAIRFTIDHETAYMSDDSGVRLYADIPNSEVGIVHDALHPVFKQLGAANLITFASILDQAPKPWAPKDNPVFYPYPYPAGNPGVEYNLCEYGFGPFLSQLIITGFTGVKVSCKFRGFLSMSENGTEFCPGSDSPPGTGPGPRVMREIDAITMGIPGRNPLKPINKTDPSVSGFFTSNAETVRIEMSVAPDKNKILYYAGKALGDTSLVMSITKNLGPGVTNPMLISPLRYLYPIGGGQLAPPLQRYIVKTHDILEAVTAAVKDEAFILENANVGPGDLGGYIFIPGNDDDVPAVPPGPAGAAAAAAITAARLLASDKLRLTEMLRDQRDKIRNSYKLIIEAFNYANQHYIYESSASPNQLPVHPKIIPLIIVGLTSLRDSYIDEYTRVLSLIETVPADPIPPNADVTTLSAKFKGILACKHQVLLRPGGCYFNSRIVISKNPVIVFLLPPSLLANPDTASGLFRNFLYNIYTPQSINDYFESVNLDTNYNLALLRRVVSTFNLLFPVPAPAARAVPVYVQGIIAKFKKPGKFPKGLDADLFVQRDPIIPYVAKQSVFQAVEEVERKERLLDLTPVSGKLDRLEKLSEKVIYYNRNAKRIDKIRILQQDKELEKTRNSPERKKKIAPTATKSATVLDKLDNQIASLGDKLPGYVGVNTRSKTLLAENERLKSHFNTEVSKDPADFINTDNLLTSKEKPGCFSLLSDCFAFVGRSIKETIFMIATAYWYNDTNPIAYPTTDSVILENIYEEAISPEVGSVIQSGGGAPATQVDPNSPMPWELAMINAFCCDFNANQFANLGYINGINAPPVINYDSIIVKSFQKERDMYLAAIGMKMNAEGTSVEPLPAPAPATNEPPPATTIDLNASGVEYGKPTLGVSNVSDDENPGTQAVLGGQRVSPANLTIDLMKSGVRLGGSLNTELT</sequence>
<protein>
    <recommendedName>
        <fullName evidence="3">Capsid protein</fullName>
    </recommendedName>
</protein>
<feature type="compositionally biased region" description="Basic residues" evidence="1">
    <location>
        <begin position="1"/>
        <end position="17"/>
    </location>
</feature>
<feature type="region of interest" description="Disordered" evidence="1">
    <location>
        <begin position="1"/>
        <end position="24"/>
    </location>
</feature>
<evidence type="ECO:0000313" key="2">
    <source>
        <dbReference type="EMBL" id="QHT88429.1"/>
    </source>
</evidence>
<evidence type="ECO:0000256" key="1">
    <source>
        <dbReference type="SAM" id="MobiDB-lite"/>
    </source>
</evidence>
<name>A0A6C0I6J6_9ZZZZ</name>
<evidence type="ECO:0008006" key="3">
    <source>
        <dbReference type="Google" id="ProtNLM"/>
    </source>
</evidence>
<reference evidence="2" key="1">
    <citation type="journal article" date="2020" name="Nature">
        <title>Giant virus diversity and host interactions through global metagenomics.</title>
        <authorList>
            <person name="Schulz F."/>
            <person name="Roux S."/>
            <person name="Paez-Espino D."/>
            <person name="Jungbluth S."/>
            <person name="Walsh D.A."/>
            <person name="Denef V.J."/>
            <person name="McMahon K.D."/>
            <person name="Konstantinidis K.T."/>
            <person name="Eloe-Fadrosh E.A."/>
            <person name="Kyrpides N.C."/>
            <person name="Woyke T."/>
        </authorList>
    </citation>
    <scope>NUCLEOTIDE SEQUENCE</scope>
    <source>
        <strain evidence="2">GVMAG-M-3300023184-50</strain>
    </source>
</reference>
<organism evidence="2">
    <name type="scientific">viral metagenome</name>
    <dbReference type="NCBI Taxonomy" id="1070528"/>
    <lineage>
        <taxon>unclassified sequences</taxon>
        <taxon>metagenomes</taxon>
        <taxon>organismal metagenomes</taxon>
    </lineage>
</organism>
<proteinExistence type="predicted"/>